<dbReference type="RefSeq" id="WP_209489587.1">
    <property type="nucleotide sequence ID" value="NZ_JAGGLC010000001.1"/>
</dbReference>
<protein>
    <submittedName>
        <fullName evidence="2">Fic family protein</fullName>
    </submittedName>
</protein>
<gene>
    <name evidence="2" type="ORF">J2753_000204</name>
</gene>
<keyword evidence="3" id="KW-1185">Reference proteome</keyword>
<dbReference type="OrthoDB" id="350952at2157"/>
<dbReference type="InterPro" id="IPR036597">
    <property type="entry name" value="Fido-like_dom_sf"/>
</dbReference>
<dbReference type="SUPFAM" id="SSF140931">
    <property type="entry name" value="Fic-like"/>
    <property type="match status" value="1"/>
</dbReference>
<dbReference type="Pfam" id="PF13784">
    <property type="entry name" value="Fic_N"/>
    <property type="match status" value="1"/>
</dbReference>
<evidence type="ECO:0000313" key="2">
    <source>
        <dbReference type="EMBL" id="MBP1985731.1"/>
    </source>
</evidence>
<evidence type="ECO:0000313" key="3">
    <source>
        <dbReference type="Proteomes" id="UP000823736"/>
    </source>
</evidence>
<evidence type="ECO:0000259" key="1">
    <source>
        <dbReference type="PROSITE" id="PS51459"/>
    </source>
</evidence>
<dbReference type="InterPro" id="IPR025758">
    <property type="entry name" value="Fic/DOC_N"/>
</dbReference>
<dbReference type="InterPro" id="IPR003812">
    <property type="entry name" value="Fido"/>
</dbReference>
<dbReference type="Pfam" id="PF02661">
    <property type="entry name" value="Fic"/>
    <property type="match status" value="1"/>
</dbReference>
<organism evidence="2 3">
    <name type="scientific">Halolamina salifodinae</name>
    <dbReference type="NCBI Taxonomy" id="1202767"/>
    <lineage>
        <taxon>Archaea</taxon>
        <taxon>Methanobacteriati</taxon>
        <taxon>Methanobacteriota</taxon>
        <taxon>Stenosarchaea group</taxon>
        <taxon>Halobacteria</taxon>
        <taxon>Halobacteriales</taxon>
        <taxon>Haloferacaceae</taxon>
    </lineage>
</organism>
<feature type="domain" description="Fido" evidence="1">
    <location>
        <begin position="138"/>
        <end position="283"/>
    </location>
</feature>
<dbReference type="EMBL" id="JAGGLC010000001">
    <property type="protein sequence ID" value="MBP1985731.1"/>
    <property type="molecule type" value="Genomic_DNA"/>
</dbReference>
<dbReference type="InterPro" id="IPR040198">
    <property type="entry name" value="Fido_containing"/>
</dbReference>
<dbReference type="PROSITE" id="PS51459">
    <property type="entry name" value="FIDO"/>
    <property type="match status" value="1"/>
</dbReference>
<dbReference type="PIRSF" id="PIRSF038925">
    <property type="entry name" value="AMP-prot_trans"/>
    <property type="match status" value="1"/>
</dbReference>
<name>A0A8T4GRG2_9EURY</name>
<dbReference type="PANTHER" id="PTHR13504:SF38">
    <property type="entry name" value="FIDO DOMAIN-CONTAINING PROTEIN"/>
    <property type="match status" value="1"/>
</dbReference>
<accession>A0A8T4GRG2</accession>
<reference evidence="2" key="1">
    <citation type="submission" date="2021-03" db="EMBL/GenBank/DDBJ databases">
        <title>Genomic Encyclopedia of Type Strains, Phase IV (KMG-IV): sequencing the most valuable type-strain genomes for metagenomic binning, comparative biology and taxonomic classification.</title>
        <authorList>
            <person name="Goeker M."/>
        </authorList>
    </citation>
    <scope>NUCLEOTIDE SEQUENCE</scope>
    <source>
        <strain evidence="2">DSM 26232</strain>
    </source>
</reference>
<proteinExistence type="predicted"/>
<dbReference type="PANTHER" id="PTHR13504">
    <property type="entry name" value="FIDO DOMAIN-CONTAINING PROTEIN DDB_G0283145"/>
    <property type="match status" value="1"/>
</dbReference>
<dbReference type="Gene3D" id="1.10.10.10">
    <property type="entry name" value="Winged helix-like DNA-binding domain superfamily/Winged helix DNA-binding domain"/>
    <property type="match status" value="1"/>
</dbReference>
<dbReference type="Proteomes" id="UP000823736">
    <property type="component" value="Unassembled WGS sequence"/>
</dbReference>
<sequence>MSELPETAPGTNVPYGRKPYYKPEPLPPARGLSFDEGFYETLSEATFWLGKLGGFSLTVDFAPVVYTSLLRKEAMESSKIEGAEVDYDALYGHETRSGVASDQVRAVDDSDKKDVREVLNYEDALRAGIEKIERGEEISLDLLHSLHETLLTDVPDQRRETDTIGEFKTTPNHLGSFLPPVPETVEGLMEALITYIRTGGSYHPLIDIALVHYQFETIHPYGDGNGRLGRLLITLQLADAGYLEEPNLYLSEYFNRFKATYVDRMEAVRTHGEWEAWIDFFVTGVRHQAEESLRRSRELRDLQRNYEQEYGGRARTDARLACTLFEQPYFTASLVEEMLDVTSPTAYRAIDRLVTDGVLEETTGRDRNKEYRAKEIFEILEKPPETY</sequence>
<comment type="caution">
    <text evidence="2">The sequence shown here is derived from an EMBL/GenBank/DDBJ whole genome shotgun (WGS) entry which is preliminary data.</text>
</comment>
<dbReference type="InterPro" id="IPR036388">
    <property type="entry name" value="WH-like_DNA-bd_sf"/>
</dbReference>
<dbReference type="Gene3D" id="1.10.3290.10">
    <property type="entry name" value="Fido-like domain"/>
    <property type="match status" value="1"/>
</dbReference>
<dbReference type="AlphaFoldDB" id="A0A8T4GRG2"/>
<dbReference type="InterPro" id="IPR026287">
    <property type="entry name" value="SoFic-like"/>
</dbReference>